<dbReference type="Proteomes" id="UP000320176">
    <property type="component" value="Unassembled WGS sequence"/>
</dbReference>
<dbReference type="EMBL" id="SJPN01000011">
    <property type="protein sequence ID" value="TWT92344.1"/>
    <property type="molecule type" value="Genomic_DNA"/>
</dbReference>
<comment type="caution">
    <text evidence="2">The sequence shown here is derived from an EMBL/GenBank/DDBJ whole genome shotgun (WGS) entry which is preliminary data.</text>
</comment>
<dbReference type="InterPro" id="IPR043737">
    <property type="entry name" value="DUF5682"/>
</dbReference>
<protein>
    <submittedName>
        <fullName evidence="2">Uncharacterized protein</fullName>
    </submittedName>
</protein>
<dbReference type="Pfam" id="PF18934">
    <property type="entry name" value="DUF5682"/>
    <property type="match status" value="1"/>
</dbReference>
<accession>A0A5C5ZXH8</accession>
<keyword evidence="3" id="KW-1185">Reference proteome</keyword>
<gene>
    <name evidence="2" type="ORF">Pla52n_62180</name>
</gene>
<proteinExistence type="predicted"/>
<feature type="region of interest" description="Disordered" evidence="1">
    <location>
        <begin position="212"/>
        <end position="231"/>
    </location>
</feature>
<reference evidence="2 3" key="1">
    <citation type="submission" date="2019-02" db="EMBL/GenBank/DDBJ databases">
        <title>Deep-cultivation of Planctomycetes and their phenomic and genomic characterization uncovers novel biology.</title>
        <authorList>
            <person name="Wiegand S."/>
            <person name="Jogler M."/>
            <person name="Boedeker C."/>
            <person name="Pinto D."/>
            <person name="Vollmers J."/>
            <person name="Rivas-Marin E."/>
            <person name="Kohn T."/>
            <person name="Peeters S.H."/>
            <person name="Heuer A."/>
            <person name="Rast P."/>
            <person name="Oberbeckmann S."/>
            <person name="Bunk B."/>
            <person name="Jeske O."/>
            <person name="Meyerdierks A."/>
            <person name="Storesund J.E."/>
            <person name="Kallscheuer N."/>
            <person name="Luecker S."/>
            <person name="Lage O.M."/>
            <person name="Pohl T."/>
            <person name="Merkel B.J."/>
            <person name="Hornburger P."/>
            <person name="Mueller R.-W."/>
            <person name="Bruemmer F."/>
            <person name="Labrenz M."/>
            <person name="Spormann A.M."/>
            <person name="Op Den Camp H."/>
            <person name="Overmann J."/>
            <person name="Amann R."/>
            <person name="Jetten M.S.M."/>
            <person name="Mascher T."/>
            <person name="Medema M.H."/>
            <person name="Devos D.P."/>
            <person name="Kaster A.-K."/>
            <person name="Ovreas L."/>
            <person name="Rohde M."/>
            <person name="Galperin M.Y."/>
            <person name="Jogler C."/>
        </authorList>
    </citation>
    <scope>NUCLEOTIDE SEQUENCE [LARGE SCALE GENOMIC DNA]</scope>
    <source>
        <strain evidence="2 3">Pla52n</strain>
    </source>
</reference>
<feature type="compositionally biased region" description="Acidic residues" evidence="1">
    <location>
        <begin position="138"/>
        <end position="151"/>
    </location>
</feature>
<feature type="compositionally biased region" description="Polar residues" evidence="1">
    <location>
        <begin position="212"/>
        <end position="222"/>
    </location>
</feature>
<feature type="region of interest" description="Disordered" evidence="1">
    <location>
        <begin position="134"/>
        <end position="158"/>
    </location>
</feature>
<dbReference type="OrthoDB" id="9768066at2"/>
<organism evidence="2 3">
    <name type="scientific">Stieleria varia</name>
    <dbReference type="NCBI Taxonomy" id="2528005"/>
    <lineage>
        <taxon>Bacteria</taxon>
        <taxon>Pseudomonadati</taxon>
        <taxon>Planctomycetota</taxon>
        <taxon>Planctomycetia</taxon>
        <taxon>Pirellulales</taxon>
        <taxon>Pirellulaceae</taxon>
        <taxon>Stieleria</taxon>
    </lineage>
</organism>
<evidence type="ECO:0000313" key="3">
    <source>
        <dbReference type="Proteomes" id="UP000320176"/>
    </source>
</evidence>
<dbReference type="AlphaFoldDB" id="A0A5C5ZXH8"/>
<evidence type="ECO:0000256" key="1">
    <source>
        <dbReference type="SAM" id="MobiDB-lite"/>
    </source>
</evidence>
<sequence>MANESRTADTRLSRNDVSVFGVRHLSPMAAFQLRKHLDQVQPTIVLIEGMHDATDLIDDIVRPQTKPPIAILAYSQSVPVRTLVYPVARYSPEYQALAWADEHGVPSRFIDLPSEVFLALQDQMMRRWEEAIAKETSASEEETDPPEELAEPDVAAEPPSAIQVPVRRSVYSRIAEQAGEDDYESFWERYFEHLEIDGGYRSAALELGKQLRQTEQSEQENSADARENNNRDVAENLIRESFMRRCIDAAIAEGHQPQRIVVVVGAFHASALGDELDAMTDSELELLPRLDCKRTLMPYSYFKLSSQSGYGAGNHAPAYFEMLWECLTNADNGIDIGVNQVAPRYLTNVVRQLRASGTHRSTAEVIESVRLARVLTSLKHGHAPVLADLRDAATAVIGQGDRPLLAEPMARVEVGTAIGSLPKGVSQTSIQDDFNEKLGSLKLEKYRATTKSDLTLDLRENRHAKSEQAAFLDLNRSTFLQRLSLLSVPFASPAASHQSSATWAENWQLQWSPEAEIALVEAVLLGETIELASAFRLNQLIEESTNVNDAAKLVAVAVRCELLPGMLAAKSQLQALAAQASSIADAASAAFELMQTIRYGDVRRFDPAPLIPLMGELFVQACLGLVASAQCDQTAAKRIVAAMDQLNQVALQYDDVVDEALWVERLHELSSRDDRNPTLSGYACAILLERSQMDSEELSREVSRRLSPGVAADLGAGWFEGLAGRNRYALLARQSLWKQLDAYIGDLDDEQFTRSVVFLRRAFGAFSVAEKRAISENLGEAWGTGADLASEVLEQPLSETEQSQLDELNEFDFDDF</sequence>
<evidence type="ECO:0000313" key="2">
    <source>
        <dbReference type="EMBL" id="TWT92344.1"/>
    </source>
</evidence>
<name>A0A5C5ZXH8_9BACT</name>